<gene>
    <name evidence="2" type="ORF">IFR04_000994</name>
</gene>
<evidence type="ECO:0000256" key="1">
    <source>
        <dbReference type="SAM" id="MobiDB-lite"/>
    </source>
</evidence>
<feature type="region of interest" description="Disordered" evidence="1">
    <location>
        <begin position="1"/>
        <end position="22"/>
    </location>
</feature>
<dbReference type="OrthoDB" id="3556767at2759"/>
<name>A0A8H7WJ83_9HELO</name>
<protein>
    <submittedName>
        <fullName evidence="2">Uncharacterized protein</fullName>
    </submittedName>
</protein>
<sequence length="499" mass="56147">MACPPAYNPTGSPHGTSLDAGPTTYRSPTAHLQWWEAAAVEIIRTEQDFDLVTRTIKFIPVRDPTTAATLLSTRPEGWLSTFLEYLCRDRAFEEPPCHSSWSTAEAIVAIIRPSHPVCAPRLDQSKFIPELLSNPRVAAEGLDQQIHTIFCRTTISDWTAWICGYQCEIIPDFLDTVLDFRDFLARSARQDTLVAQNLEILEQDLRIPQPLVRWIIEGAVSYDTSSDPSEALRDFLEPIAIQFEYPHTSPLNAADHLEEWCLSLSSIGHKLSILDTRFNSKIVCETDPNWPVPVSTDFSLWESIRNQNLQDIAKSHTQHVKGLFLPISTDDLLSETGYLREIAMDWSGLADDFHACLSADRKLETELMHLANYFIQQGNLYSATATGLALQKCGHQPSNPSPGWVIINPENNFAGCRKFVTDNPACLVPLHPYIRELRLSRNAPEKVLAFHARTVGFLRKEWGQDSGPSEKTEGEQLEAGMSKSWYSNLWELVIGNICI</sequence>
<dbReference type="AlphaFoldDB" id="A0A8H7WJ83"/>
<organism evidence="2 3">
    <name type="scientific">Cadophora malorum</name>
    <dbReference type="NCBI Taxonomy" id="108018"/>
    <lineage>
        <taxon>Eukaryota</taxon>
        <taxon>Fungi</taxon>
        <taxon>Dikarya</taxon>
        <taxon>Ascomycota</taxon>
        <taxon>Pezizomycotina</taxon>
        <taxon>Leotiomycetes</taxon>
        <taxon>Helotiales</taxon>
        <taxon>Ploettnerulaceae</taxon>
        <taxon>Cadophora</taxon>
    </lineage>
</organism>
<dbReference type="EMBL" id="JAFJYH010000007">
    <property type="protein sequence ID" value="KAG4425787.1"/>
    <property type="molecule type" value="Genomic_DNA"/>
</dbReference>
<reference evidence="2" key="1">
    <citation type="submission" date="2021-02" db="EMBL/GenBank/DDBJ databases">
        <title>Genome sequence Cadophora malorum strain M34.</title>
        <authorList>
            <person name="Stefanovic E."/>
            <person name="Vu D."/>
            <person name="Scully C."/>
            <person name="Dijksterhuis J."/>
            <person name="Roader J."/>
            <person name="Houbraken J."/>
        </authorList>
    </citation>
    <scope>NUCLEOTIDE SEQUENCE</scope>
    <source>
        <strain evidence="2">M34</strain>
    </source>
</reference>
<proteinExistence type="predicted"/>
<comment type="caution">
    <text evidence="2">The sequence shown here is derived from an EMBL/GenBank/DDBJ whole genome shotgun (WGS) entry which is preliminary data.</text>
</comment>
<keyword evidence="3" id="KW-1185">Reference proteome</keyword>
<dbReference type="Proteomes" id="UP000664132">
    <property type="component" value="Unassembled WGS sequence"/>
</dbReference>
<evidence type="ECO:0000313" key="3">
    <source>
        <dbReference type="Proteomes" id="UP000664132"/>
    </source>
</evidence>
<accession>A0A8H7WJ83</accession>
<evidence type="ECO:0000313" key="2">
    <source>
        <dbReference type="EMBL" id="KAG4425787.1"/>
    </source>
</evidence>